<keyword evidence="4" id="KW-0788">Thiol protease</keyword>
<dbReference type="Proteomes" id="UP000509302">
    <property type="component" value="Chromosome"/>
</dbReference>
<dbReference type="Pfam" id="PF18348">
    <property type="entry name" value="SH3_16"/>
    <property type="match status" value="1"/>
</dbReference>
<feature type="domain" description="NlpC/P60" evidence="5">
    <location>
        <begin position="122"/>
        <end position="246"/>
    </location>
</feature>
<dbReference type="PANTHER" id="PTHR47053:SF3">
    <property type="entry name" value="GAMMA-D-GLUTAMYL-L-LYSINE DIPEPTIDYL-PEPTIDASE"/>
    <property type="match status" value="1"/>
</dbReference>
<protein>
    <submittedName>
        <fullName evidence="6">C40 family peptidase</fullName>
    </submittedName>
</protein>
<keyword evidence="2" id="KW-0645">Protease</keyword>
<evidence type="ECO:0000313" key="6">
    <source>
        <dbReference type="EMBL" id="QLG46647.1"/>
    </source>
</evidence>
<dbReference type="PROSITE" id="PS51935">
    <property type="entry name" value="NLPC_P60"/>
    <property type="match status" value="1"/>
</dbReference>
<dbReference type="KEGG" id="cagg:HYG79_15235"/>
<reference evidence="6 7" key="1">
    <citation type="journal article" date="2006" name="Int. J. Syst. Evol. Microbiol.">
        <title>Costertonia aggregata gen. nov., sp. nov., a mesophilic marine bacterium of the family Flavobacteriaceae, isolated from a mature biofilm.</title>
        <authorList>
            <person name="Kwon K.K."/>
            <person name="Lee Y.K."/>
            <person name="Lee H.K."/>
        </authorList>
    </citation>
    <scope>NUCLEOTIDE SEQUENCE [LARGE SCALE GENOMIC DNA]</scope>
    <source>
        <strain evidence="6 7">KCCM 42265</strain>
    </source>
</reference>
<keyword evidence="7" id="KW-1185">Reference proteome</keyword>
<dbReference type="AlphaFoldDB" id="A0A7H9ATB2"/>
<dbReference type="PANTHER" id="PTHR47053">
    <property type="entry name" value="MUREIN DD-ENDOPEPTIDASE MEPH-RELATED"/>
    <property type="match status" value="1"/>
</dbReference>
<evidence type="ECO:0000256" key="3">
    <source>
        <dbReference type="ARBA" id="ARBA00022801"/>
    </source>
</evidence>
<sequence length="250" mass="28348">MQYGICHLSVVSVRNISNDTGEMTTQLLYGEHFKVLERQKKWSRIRIAFDKAEGWINNHQYLLISETDYENLNTSKSTKITTDLVSFITKEHDILIPLILGSFIPETPCLKHTHEGGCSFGQNDKENIVNTALLYLNAPFLWGGKTPFGIDSSGLTQMSYRTNGYKLSRNASEQAVQGEALSFIEESEAGDLAFFDNPDGIIDHVGIIMKNNYIIHSHGKVRIDRLDHTGIFNTELKNYTHKLRVIKKII</sequence>
<dbReference type="Gene3D" id="2.30.30.40">
    <property type="entry name" value="SH3 Domains"/>
    <property type="match status" value="1"/>
</dbReference>
<evidence type="ECO:0000313" key="7">
    <source>
        <dbReference type="Proteomes" id="UP000509302"/>
    </source>
</evidence>
<dbReference type="GO" id="GO:0006508">
    <property type="term" value="P:proteolysis"/>
    <property type="evidence" value="ECO:0007669"/>
    <property type="project" value="UniProtKB-KW"/>
</dbReference>
<evidence type="ECO:0000256" key="4">
    <source>
        <dbReference type="ARBA" id="ARBA00022807"/>
    </source>
</evidence>
<dbReference type="InterPro" id="IPR041382">
    <property type="entry name" value="SH3_16"/>
</dbReference>
<evidence type="ECO:0000256" key="2">
    <source>
        <dbReference type="ARBA" id="ARBA00022670"/>
    </source>
</evidence>
<evidence type="ECO:0000259" key="5">
    <source>
        <dbReference type="PROSITE" id="PS51935"/>
    </source>
</evidence>
<keyword evidence="3" id="KW-0378">Hydrolase</keyword>
<dbReference type="GO" id="GO:0008234">
    <property type="term" value="F:cysteine-type peptidase activity"/>
    <property type="evidence" value="ECO:0007669"/>
    <property type="project" value="UniProtKB-KW"/>
</dbReference>
<dbReference type="InterPro" id="IPR038765">
    <property type="entry name" value="Papain-like_cys_pep_sf"/>
</dbReference>
<dbReference type="InterPro" id="IPR000064">
    <property type="entry name" value="NLP_P60_dom"/>
</dbReference>
<dbReference type="Pfam" id="PF00877">
    <property type="entry name" value="NLPC_P60"/>
    <property type="match status" value="1"/>
</dbReference>
<comment type="similarity">
    <text evidence="1">Belongs to the peptidase C40 family.</text>
</comment>
<gene>
    <name evidence="6" type="ORF">HYG79_15235</name>
</gene>
<dbReference type="Gene3D" id="3.90.1720.10">
    <property type="entry name" value="endopeptidase domain like (from Nostoc punctiforme)"/>
    <property type="match status" value="1"/>
</dbReference>
<dbReference type="InterPro" id="IPR051202">
    <property type="entry name" value="Peptidase_C40"/>
</dbReference>
<proteinExistence type="inferred from homology"/>
<accession>A0A7H9ATB2</accession>
<organism evidence="6 7">
    <name type="scientific">Costertonia aggregata</name>
    <dbReference type="NCBI Taxonomy" id="343403"/>
    <lineage>
        <taxon>Bacteria</taxon>
        <taxon>Pseudomonadati</taxon>
        <taxon>Bacteroidota</taxon>
        <taxon>Flavobacteriia</taxon>
        <taxon>Flavobacteriales</taxon>
        <taxon>Flavobacteriaceae</taxon>
        <taxon>Costertonia</taxon>
    </lineage>
</organism>
<dbReference type="EMBL" id="CP058595">
    <property type="protein sequence ID" value="QLG46647.1"/>
    <property type="molecule type" value="Genomic_DNA"/>
</dbReference>
<dbReference type="SUPFAM" id="SSF54001">
    <property type="entry name" value="Cysteine proteinases"/>
    <property type="match status" value="1"/>
</dbReference>
<evidence type="ECO:0000256" key="1">
    <source>
        <dbReference type="ARBA" id="ARBA00007074"/>
    </source>
</evidence>
<name>A0A7H9ATB2_9FLAO</name>
<dbReference type="RefSeq" id="WP_179242926.1">
    <property type="nucleotide sequence ID" value="NZ_CP058595.1"/>
</dbReference>